<dbReference type="InterPro" id="IPR017900">
    <property type="entry name" value="4Fe4S_Fe_S_CS"/>
</dbReference>
<gene>
    <name evidence="7" type="ordered locus">Rru_A0323</name>
</gene>
<organism evidence="7 8">
    <name type="scientific">Rhodospirillum rubrum (strain ATCC 11170 / ATH 1.1.1 / DSM 467 / LMG 4362 / NCIMB 8255 / S1)</name>
    <dbReference type="NCBI Taxonomy" id="269796"/>
    <lineage>
        <taxon>Bacteria</taxon>
        <taxon>Pseudomonadati</taxon>
        <taxon>Pseudomonadota</taxon>
        <taxon>Alphaproteobacteria</taxon>
        <taxon>Rhodospirillales</taxon>
        <taxon>Rhodospirillaceae</taxon>
        <taxon>Rhodospirillum</taxon>
    </lineage>
</organism>
<evidence type="ECO:0000313" key="8">
    <source>
        <dbReference type="Proteomes" id="UP000001929"/>
    </source>
</evidence>
<dbReference type="Pfam" id="PF12800">
    <property type="entry name" value="Fer4_4"/>
    <property type="match status" value="1"/>
</dbReference>
<proteinExistence type="predicted"/>
<dbReference type="SUPFAM" id="SSF54862">
    <property type="entry name" value="4Fe-4S ferredoxins"/>
    <property type="match status" value="1"/>
</dbReference>
<evidence type="ECO:0000256" key="1">
    <source>
        <dbReference type="ARBA" id="ARBA00022485"/>
    </source>
</evidence>
<evidence type="ECO:0000256" key="3">
    <source>
        <dbReference type="ARBA" id="ARBA00022737"/>
    </source>
</evidence>
<dbReference type="InterPro" id="IPR050294">
    <property type="entry name" value="RnfB_subfamily"/>
</dbReference>
<keyword evidence="3" id="KW-0677">Repeat</keyword>
<dbReference type="PROSITE" id="PS00198">
    <property type="entry name" value="4FE4S_FER_1"/>
    <property type="match status" value="1"/>
</dbReference>
<keyword evidence="1" id="KW-0004">4Fe-4S</keyword>
<keyword evidence="5" id="KW-0411">Iron-sulfur</keyword>
<dbReference type="Pfam" id="PF13247">
    <property type="entry name" value="Fer4_11"/>
    <property type="match status" value="1"/>
</dbReference>
<dbReference type="PANTHER" id="PTHR42859">
    <property type="entry name" value="OXIDOREDUCTASE"/>
    <property type="match status" value="1"/>
</dbReference>
<keyword evidence="8" id="KW-1185">Reference proteome</keyword>
<dbReference type="InterPro" id="IPR017896">
    <property type="entry name" value="4Fe4S_Fe-S-bd"/>
</dbReference>
<dbReference type="EnsemblBacteria" id="ABC21128">
    <property type="protein sequence ID" value="ABC21128"/>
    <property type="gene ID" value="Rru_A0323"/>
</dbReference>
<dbReference type="KEGG" id="rru:Rru_A0323"/>
<dbReference type="STRING" id="269796.Rru_A0323"/>
<dbReference type="PANTHER" id="PTHR42859:SF17">
    <property type="entry name" value="ELECTRON TRANSPORT PROTEIN HYDN-RELATED"/>
    <property type="match status" value="1"/>
</dbReference>
<keyword evidence="4" id="KW-0408">Iron</keyword>
<evidence type="ECO:0000256" key="5">
    <source>
        <dbReference type="ARBA" id="ARBA00023014"/>
    </source>
</evidence>
<dbReference type="PhylomeDB" id="Q2RXL7"/>
<feature type="domain" description="4Fe-4S ferredoxin-type" evidence="6">
    <location>
        <begin position="81"/>
        <end position="110"/>
    </location>
</feature>
<dbReference type="GO" id="GO:0051539">
    <property type="term" value="F:4 iron, 4 sulfur cluster binding"/>
    <property type="evidence" value="ECO:0007669"/>
    <property type="project" value="UniProtKB-KW"/>
</dbReference>
<dbReference type="Proteomes" id="UP000001929">
    <property type="component" value="Chromosome"/>
</dbReference>
<keyword evidence="2" id="KW-0479">Metal-binding</keyword>
<evidence type="ECO:0000256" key="2">
    <source>
        <dbReference type="ARBA" id="ARBA00022723"/>
    </source>
</evidence>
<sequence>MNKFVIADPKKCIGCRTCEVACVVAHSNGKGGANSMSEESFSPRLRVIKTATVTTPIQCHHCDDAPCLNACPNGAIVYSHDSVQVNQARCMGCKNCVMACPFGAMQVVKASAHGNDGDSRRVEAHKCDLCIERAAGPACIDACPTKSLHLVDRERVQEVLRKRQLQAALDASGMSL</sequence>
<protein>
    <submittedName>
        <fullName evidence="7">4Fe-4S ferredoxin, iron-sulfur binding</fullName>
    </submittedName>
</protein>
<dbReference type="GO" id="GO:0046872">
    <property type="term" value="F:metal ion binding"/>
    <property type="evidence" value="ECO:0007669"/>
    <property type="project" value="UniProtKB-KW"/>
</dbReference>
<evidence type="ECO:0000313" key="7">
    <source>
        <dbReference type="EMBL" id="ABC21128.1"/>
    </source>
</evidence>
<dbReference type="RefSeq" id="WP_011388076.1">
    <property type="nucleotide sequence ID" value="NC_007643.1"/>
</dbReference>
<evidence type="ECO:0000259" key="6">
    <source>
        <dbReference type="PROSITE" id="PS51379"/>
    </source>
</evidence>
<dbReference type="PATRIC" id="fig|269796.9.peg.379"/>
<reference evidence="7 8" key="1">
    <citation type="journal article" date="2011" name="Stand. Genomic Sci.">
        <title>Complete genome sequence of Rhodospirillum rubrum type strain (S1).</title>
        <authorList>
            <person name="Munk A.C."/>
            <person name="Copeland A."/>
            <person name="Lucas S."/>
            <person name="Lapidus A."/>
            <person name="Del Rio T.G."/>
            <person name="Barry K."/>
            <person name="Detter J.C."/>
            <person name="Hammon N."/>
            <person name="Israni S."/>
            <person name="Pitluck S."/>
            <person name="Brettin T."/>
            <person name="Bruce D."/>
            <person name="Han C."/>
            <person name="Tapia R."/>
            <person name="Gilna P."/>
            <person name="Schmutz J."/>
            <person name="Larimer F."/>
            <person name="Land M."/>
            <person name="Kyrpides N.C."/>
            <person name="Mavromatis K."/>
            <person name="Richardson P."/>
            <person name="Rohde M."/>
            <person name="Goker M."/>
            <person name="Klenk H.P."/>
            <person name="Zhang Y."/>
            <person name="Roberts G.P."/>
            <person name="Reslewic S."/>
            <person name="Schwartz D.C."/>
        </authorList>
    </citation>
    <scope>NUCLEOTIDE SEQUENCE [LARGE SCALE GENOMIC DNA]</scope>
    <source>
        <strain evidence="8">ATCC 11170 / ATH 1.1.1 / DSM 467 / LMG 4362 / NCIMB 8255 / S1</strain>
    </source>
</reference>
<feature type="domain" description="4Fe-4S ferredoxin-type" evidence="6">
    <location>
        <begin position="120"/>
        <end position="153"/>
    </location>
</feature>
<dbReference type="eggNOG" id="COG1142">
    <property type="taxonomic scope" value="Bacteria"/>
</dbReference>
<dbReference type="CDD" id="cd10554">
    <property type="entry name" value="HycB_like"/>
    <property type="match status" value="1"/>
</dbReference>
<dbReference type="HOGENOM" id="CLU_043374_3_0_5"/>
<accession>Q2RXL7</accession>
<dbReference type="AlphaFoldDB" id="Q2RXL7"/>
<evidence type="ECO:0000256" key="4">
    <source>
        <dbReference type="ARBA" id="ARBA00023004"/>
    </source>
</evidence>
<name>Q2RXL7_RHORT</name>
<dbReference type="PROSITE" id="PS51379">
    <property type="entry name" value="4FE4S_FER_2"/>
    <property type="match status" value="3"/>
</dbReference>
<dbReference type="Gene3D" id="3.30.70.20">
    <property type="match status" value="2"/>
</dbReference>
<feature type="domain" description="4Fe-4S ferredoxin-type" evidence="6">
    <location>
        <begin position="2"/>
        <end position="32"/>
    </location>
</feature>
<dbReference type="EMBL" id="CP000230">
    <property type="protein sequence ID" value="ABC21128.1"/>
    <property type="molecule type" value="Genomic_DNA"/>
</dbReference>